<gene>
    <name evidence="11" type="ORF">TRICI_003902</name>
</gene>
<dbReference type="GO" id="GO:0003697">
    <property type="term" value="F:single-stranded DNA binding"/>
    <property type="evidence" value="ECO:0007669"/>
    <property type="project" value="InterPro"/>
</dbReference>
<dbReference type="GO" id="GO:0006312">
    <property type="term" value="P:mitotic recombination"/>
    <property type="evidence" value="ECO:0007669"/>
    <property type="project" value="TreeGrafter"/>
</dbReference>
<evidence type="ECO:0000256" key="3">
    <source>
        <dbReference type="ARBA" id="ARBA00022741"/>
    </source>
</evidence>
<evidence type="ECO:0000256" key="1">
    <source>
        <dbReference type="ARBA" id="ARBA00004123"/>
    </source>
</evidence>
<evidence type="ECO:0000313" key="12">
    <source>
        <dbReference type="Proteomes" id="UP000761534"/>
    </source>
</evidence>
<dbReference type="EMBL" id="SWFS01000291">
    <property type="protein sequence ID" value="KAA8911180.1"/>
    <property type="molecule type" value="Genomic_DNA"/>
</dbReference>
<accession>A0A642V2M9</accession>
<dbReference type="NCBIfam" id="TIGR02239">
    <property type="entry name" value="recomb_RAD51"/>
    <property type="match status" value="1"/>
</dbReference>
<dbReference type="SMART" id="SM00382">
    <property type="entry name" value="AAA"/>
    <property type="match status" value="1"/>
</dbReference>
<sequence>MSQVYDLTTQQAPAMAGDEEEEEEEPSQLIPQKDSYADKENMDPAERAKAEGIPEPVEALVGREGITPGDVKKLRDAQYCTVQMVAYTPLRVLMTIRGISEAKATKLIQAASASVNMGFRIASEVYKERTEMLAITTGSSRLDNILGGGIETGSITELYGEYRTGKSQLCHTLAITCQLPTDMGGGEGRCLYIDTEGTFRPSRLLQICERFGLDGEVALNNIAYARAYHADHQLKLLEQAREYLASARFSLIIVDSIIHLYRSEFSGRGELAARQTHLGKFIRQLQTLADAFGVAVVVTNQVTAQVDGGNMYAGDQKKAVGGHIMAHGSCTRLYLKKGRGEERVCKVVDSPSLPEHETTFAIYETGINDPDEEKLAEND</sequence>
<feature type="domain" description="RecA family profile 1" evidence="9">
    <location>
        <begin position="131"/>
        <end position="302"/>
    </location>
</feature>
<keyword evidence="4 6" id="KW-0067">ATP-binding</keyword>
<dbReference type="InterPro" id="IPR011941">
    <property type="entry name" value="DNA_recomb/repair_Rad51"/>
</dbReference>
<dbReference type="FunFam" id="3.40.50.300:FF:000092">
    <property type="entry name" value="DNA repair protein Rad51 homolog"/>
    <property type="match status" value="1"/>
</dbReference>
<comment type="caution">
    <text evidence="11">The sequence shown here is derived from an EMBL/GenBank/DDBJ whole genome shotgun (WGS) entry which is preliminary data.</text>
</comment>
<keyword evidence="3 6" id="KW-0547">Nucleotide-binding</keyword>
<dbReference type="GO" id="GO:0070192">
    <property type="term" value="P:chromosome organization involved in meiotic cell cycle"/>
    <property type="evidence" value="ECO:0007669"/>
    <property type="project" value="TreeGrafter"/>
</dbReference>
<evidence type="ECO:0000256" key="8">
    <source>
        <dbReference type="SAM" id="MobiDB-lite"/>
    </source>
</evidence>
<dbReference type="PANTHER" id="PTHR22942">
    <property type="entry name" value="RECA/RAD51/RADA DNA STRAND-PAIRING FAMILY MEMBER"/>
    <property type="match status" value="1"/>
</dbReference>
<dbReference type="InterPro" id="IPR013632">
    <property type="entry name" value="Rad51_C"/>
</dbReference>
<dbReference type="PROSITE" id="PS50162">
    <property type="entry name" value="RECA_2"/>
    <property type="match status" value="1"/>
</dbReference>
<dbReference type="SUPFAM" id="SSF52540">
    <property type="entry name" value="P-loop containing nucleoside triphosphate hydrolases"/>
    <property type="match status" value="1"/>
</dbReference>
<keyword evidence="7" id="KW-0238">DNA-binding</keyword>
<dbReference type="OrthoDB" id="10251254at2759"/>
<keyword evidence="7" id="KW-0233">DNA recombination</keyword>
<dbReference type="InterPro" id="IPR027417">
    <property type="entry name" value="P-loop_NTPase"/>
</dbReference>
<keyword evidence="12" id="KW-1185">Reference proteome</keyword>
<dbReference type="SUPFAM" id="SSF47794">
    <property type="entry name" value="Rad51 N-terminal domain-like"/>
    <property type="match status" value="1"/>
</dbReference>
<comment type="function">
    <text evidence="7">Required both for recombination and for the repair of DNA damage caused by X-rays.</text>
</comment>
<keyword evidence="5 7" id="KW-0539">Nucleus</keyword>
<evidence type="ECO:0000256" key="6">
    <source>
        <dbReference type="RuleBase" id="RU003422"/>
    </source>
</evidence>
<feature type="compositionally biased region" description="Basic and acidic residues" evidence="8">
    <location>
        <begin position="35"/>
        <end position="52"/>
    </location>
</feature>
<dbReference type="GO" id="GO:0140664">
    <property type="term" value="F:ATP-dependent DNA damage sensor activity"/>
    <property type="evidence" value="ECO:0007669"/>
    <property type="project" value="InterPro"/>
</dbReference>
<dbReference type="GO" id="GO:0003690">
    <property type="term" value="F:double-stranded DNA binding"/>
    <property type="evidence" value="ECO:0007669"/>
    <property type="project" value="InterPro"/>
</dbReference>
<dbReference type="InterPro" id="IPR010995">
    <property type="entry name" value="DNA_repair_Rad51/TF_NusA_a-hlx"/>
</dbReference>
<protein>
    <recommendedName>
        <fullName evidence="7">DNA repair protein RAD51 homolog</fullName>
    </recommendedName>
</protein>
<dbReference type="GO" id="GO:0000794">
    <property type="term" value="C:condensed nuclear chromosome"/>
    <property type="evidence" value="ECO:0007669"/>
    <property type="project" value="TreeGrafter"/>
</dbReference>
<dbReference type="GO" id="GO:0005524">
    <property type="term" value="F:ATP binding"/>
    <property type="evidence" value="ECO:0007669"/>
    <property type="project" value="UniProtKB-KW"/>
</dbReference>
<feature type="domain" description="RecA family profile 2" evidence="10">
    <location>
        <begin position="309"/>
        <end position="372"/>
    </location>
</feature>
<dbReference type="Gene3D" id="3.40.50.300">
    <property type="entry name" value="P-loop containing nucleotide triphosphate hydrolases"/>
    <property type="match status" value="1"/>
</dbReference>
<evidence type="ECO:0000259" key="10">
    <source>
        <dbReference type="PROSITE" id="PS50163"/>
    </source>
</evidence>
<dbReference type="Gene3D" id="1.10.150.20">
    <property type="entry name" value="5' to 3' exonuclease, C-terminal subdomain"/>
    <property type="match status" value="1"/>
</dbReference>
<evidence type="ECO:0000256" key="7">
    <source>
        <dbReference type="RuleBase" id="RU364139"/>
    </source>
</evidence>
<dbReference type="AlphaFoldDB" id="A0A642V2M9"/>
<keyword evidence="7" id="KW-0227">DNA damage</keyword>
<evidence type="ECO:0000256" key="5">
    <source>
        <dbReference type="ARBA" id="ARBA00023242"/>
    </source>
</evidence>
<dbReference type="PROSITE" id="PS50163">
    <property type="entry name" value="RECA_3"/>
    <property type="match status" value="1"/>
</dbReference>
<dbReference type="GO" id="GO:0000150">
    <property type="term" value="F:DNA strand exchange activity"/>
    <property type="evidence" value="ECO:0007669"/>
    <property type="project" value="InterPro"/>
</dbReference>
<feature type="compositionally biased region" description="Acidic residues" evidence="8">
    <location>
        <begin position="17"/>
        <end position="26"/>
    </location>
</feature>
<feature type="compositionally biased region" description="Polar residues" evidence="8">
    <location>
        <begin position="1"/>
        <end position="12"/>
    </location>
</feature>
<comment type="subcellular location">
    <subcellularLocation>
        <location evidence="1 7">Nucleus</location>
    </subcellularLocation>
</comment>
<dbReference type="InterPro" id="IPR003593">
    <property type="entry name" value="AAA+_ATPase"/>
</dbReference>
<dbReference type="Pfam" id="PF08423">
    <property type="entry name" value="Rad51"/>
    <property type="match status" value="1"/>
</dbReference>
<dbReference type="InterPro" id="IPR016467">
    <property type="entry name" value="DNA_recomb/repair_RecA-like"/>
</dbReference>
<evidence type="ECO:0000256" key="2">
    <source>
        <dbReference type="ARBA" id="ARBA00007095"/>
    </source>
</evidence>
<evidence type="ECO:0000313" key="11">
    <source>
        <dbReference type="EMBL" id="KAA8911180.1"/>
    </source>
</evidence>
<dbReference type="Proteomes" id="UP000761534">
    <property type="component" value="Unassembled WGS sequence"/>
</dbReference>
<dbReference type="PANTHER" id="PTHR22942:SF39">
    <property type="entry name" value="DNA REPAIR PROTEIN RAD51 HOMOLOG 1"/>
    <property type="match status" value="1"/>
</dbReference>
<dbReference type="GO" id="GO:0042148">
    <property type="term" value="P:DNA strand invasion"/>
    <property type="evidence" value="ECO:0007669"/>
    <property type="project" value="TreeGrafter"/>
</dbReference>
<dbReference type="PIRSF" id="PIRSF005856">
    <property type="entry name" value="Rad51"/>
    <property type="match status" value="1"/>
</dbReference>
<evidence type="ECO:0000259" key="9">
    <source>
        <dbReference type="PROSITE" id="PS50162"/>
    </source>
</evidence>
<organism evidence="11 12">
    <name type="scientific">Trichomonascus ciferrii</name>
    <dbReference type="NCBI Taxonomy" id="44093"/>
    <lineage>
        <taxon>Eukaryota</taxon>
        <taxon>Fungi</taxon>
        <taxon>Dikarya</taxon>
        <taxon>Ascomycota</taxon>
        <taxon>Saccharomycotina</taxon>
        <taxon>Dipodascomycetes</taxon>
        <taxon>Dipodascales</taxon>
        <taxon>Trichomonascaceae</taxon>
        <taxon>Trichomonascus</taxon>
        <taxon>Trichomonascus ciferrii complex</taxon>
    </lineage>
</organism>
<reference evidence="11" key="1">
    <citation type="journal article" date="2019" name="G3 (Bethesda)">
        <title>Genome Assemblies of Two Rare Opportunistic Yeast Pathogens: Diutina rugosa (syn. Candida rugosa) and Trichomonascus ciferrii (syn. Candida ciferrii).</title>
        <authorList>
            <person name="Mixao V."/>
            <person name="Saus E."/>
            <person name="Hansen A.P."/>
            <person name="Lass-Florl C."/>
            <person name="Gabaldon T."/>
        </authorList>
    </citation>
    <scope>NUCLEOTIDE SEQUENCE</scope>
    <source>
        <strain evidence="11">CBS 4856</strain>
    </source>
</reference>
<proteinExistence type="inferred from homology"/>
<dbReference type="InterPro" id="IPR020587">
    <property type="entry name" value="RecA_monomer-monomer_interface"/>
</dbReference>
<dbReference type="GO" id="GO:0000730">
    <property type="term" value="P:DNA recombinase assembly"/>
    <property type="evidence" value="ECO:0007669"/>
    <property type="project" value="TreeGrafter"/>
</dbReference>
<feature type="region of interest" description="Disordered" evidence="8">
    <location>
        <begin position="1"/>
        <end position="53"/>
    </location>
</feature>
<dbReference type="GO" id="GO:1990426">
    <property type="term" value="P:mitotic recombination-dependent replication fork processing"/>
    <property type="evidence" value="ECO:0007669"/>
    <property type="project" value="InterPro"/>
</dbReference>
<dbReference type="VEuPathDB" id="FungiDB:TRICI_003902"/>
<evidence type="ECO:0000256" key="4">
    <source>
        <dbReference type="ARBA" id="ARBA00022840"/>
    </source>
</evidence>
<dbReference type="GO" id="GO:0007131">
    <property type="term" value="P:reciprocal meiotic recombination"/>
    <property type="evidence" value="ECO:0007669"/>
    <property type="project" value="TreeGrafter"/>
</dbReference>
<dbReference type="NCBIfam" id="NF003301">
    <property type="entry name" value="PRK04301.1"/>
    <property type="match status" value="1"/>
</dbReference>
<keyword evidence="7" id="KW-0234">DNA repair</keyword>
<name>A0A642V2M9_9ASCO</name>
<dbReference type="InterPro" id="IPR020588">
    <property type="entry name" value="RecA_ATP-bd"/>
</dbReference>
<comment type="similarity">
    <text evidence="2 7">Belongs to the RecA family. RAD51 subfamily.</text>
</comment>